<evidence type="ECO:0000259" key="7">
    <source>
        <dbReference type="Pfam" id="PF04357"/>
    </source>
</evidence>
<evidence type="ECO:0000256" key="4">
    <source>
        <dbReference type="ARBA" id="ARBA00023136"/>
    </source>
</evidence>
<evidence type="ECO:0000256" key="3">
    <source>
        <dbReference type="ARBA" id="ARBA00022989"/>
    </source>
</evidence>
<dbReference type="GO" id="GO:0009306">
    <property type="term" value="P:protein secretion"/>
    <property type="evidence" value="ECO:0007669"/>
    <property type="project" value="InterPro"/>
</dbReference>
<feature type="transmembrane region" description="Helical" evidence="6">
    <location>
        <begin position="18"/>
        <end position="39"/>
    </location>
</feature>
<feature type="region of interest" description="Disordered" evidence="5">
    <location>
        <begin position="1662"/>
        <end position="1682"/>
    </location>
</feature>
<dbReference type="InterPro" id="IPR007452">
    <property type="entry name" value="TamB_C"/>
</dbReference>
<dbReference type="RefSeq" id="WP_073082575.1">
    <property type="nucleotide sequence ID" value="NZ_FRBL01000005.1"/>
</dbReference>
<proteinExistence type="predicted"/>
<comment type="subcellular location">
    <subcellularLocation>
        <location evidence="1">Membrane</location>
        <topology evidence="1">Single-pass membrane protein</topology>
    </subcellularLocation>
</comment>
<evidence type="ECO:0000313" key="8">
    <source>
        <dbReference type="EMBL" id="SHL91768.1"/>
    </source>
</evidence>
<dbReference type="Proteomes" id="UP000184420">
    <property type="component" value="Unassembled WGS sequence"/>
</dbReference>
<keyword evidence="2 6" id="KW-0812">Transmembrane</keyword>
<dbReference type="GO" id="GO:0005886">
    <property type="term" value="C:plasma membrane"/>
    <property type="evidence" value="ECO:0007669"/>
    <property type="project" value="InterPro"/>
</dbReference>
<dbReference type="Pfam" id="PF04357">
    <property type="entry name" value="TamB"/>
    <property type="match status" value="1"/>
</dbReference>
<keyword evidence="9" id="KW-1185">Reference proteome</keyword>
<feature type="compositionally biased region" description="Basic residues" evidence="5">
    <location>
        <begin position="1662"/>
        <end position="1674"/>
    </location>
</feature>
<dbReference type="OrthoDB" id="9811276at2"/>
<organism evidence="8 9">
    <name type="scientific">Chitinophaga jiangningensis</name>
    <dbReference type="NCBI Taxonomy" id="1419482"/>
    <lineage>
        <taxon>Bacteria</taxon>
        <taxon>Pseudomonadati</taxon>
        <taxon>Bacteroidota</taxon>
        <taxon>Chitinophagia</taxon>
        <taxon>Chitinophagales</taxon>
        <taxon>Chitinophagaceae</taxon>
        <taxon>Chitinophaga</taxon>
    </lineage>
</organism>
<protein>
    <recommendedName>
        <fullName evidence="7">Translocation and assembly module TamB C-terminal domain-containing protein</fullName>
    </recommendedName>
</protein>
<dbReference type="EMBL" id="FRBL01000005">
    <property type="protein sequence ID" value="SHL91768.1"/>
    <property type="molecule type" value="Genomic_DNA"/>
</dbReference>
<keyword evidence="3 6" id="KW-1133">Transmembrane helix</keyword>
<dbReference type="STRING" id="1419482.SAMN05444266_105467"/>
<evidence type="ECO:0000313" key="9">
    <source>
        <dbReference type="Proteomes" id="UP000184420"/>
    </source>
</evidence>
<gene>
    <name evidence="8" type="ORF">SAMN05444266_105467</name>
</gene>
<feature type="domain" description="Translocation and assembly module TamB C-terminal" evidence="7">
    <location>
        <begin position="1194"/>
        <end position="1632"/>
    </location>
</feature>
<evidence type="ECO:0000256" key="1">
    <source>
        <dbReference type="ARBA" id="ARBA00004167"/>
    </source>
</evidence>
<name>A0A1M7EJ86_9BACT</name>
<reference evidence="8 9" key="1">
    <citation type="submission" date="2016-11" db="EMBL/GenBank/DDBJ databases">
        <authorList>
            <person name="Jaros S."/>
            <person name="Januszkiewicz K."/>
            <person name="Wedrychowicz H."/>
        </authorList>
    </citation>
    <scope>NUCLEOTIDE SEQUENCE [LARGE SCALE GENOMIC DNA]</scope>
    <source>
        <strain evidence="8 9">DSM 27406</strain>
    </source>
</reference>
<evidence type="ECO:0000256" key="6">
    <source>
        <dbReference type="SAM" id="Phobius"/>
    </source>
</evidence>
<sequence>MTEPAETGEHHSRPWWKWILWIIVAVLLLPVMVLLLLQIDGVQNYLRQQGESYLQKKLNTRVKIGYLRARGWQYLELRDVFVADTTNKALFYSRSLKVHYNLLSLLNNEVKIDKLQWDSVLVNAYHLNDSTFNFQFAIDAFVSPKKTPDTLDNSSGTTLQYLLKDISLTNFTVRFDDTPGGMDAVIVWKEIHLDPDDLLVDDALYSFRNIKVDGLKGYFRQYYIPAKVTAAAPPPQPADTTAASLHLLLKKLNITNSSFLFSSDGIGINTAWKVGNLVLSNSSMDQDSAHIQVGELRIAGSSGMVMLMPGKDTTPAPVDTTSSPWKLVATTINLDKLAVRYDNGAPPPKAAGPDPDYNHMLLTNVSTKVTNVRYQPDSISAVLKSLTARDRSGFTIKKANLDVLFTPQSLVLKNFLVQTNKSILRKRITVTVPSWSDVSKDMDKIGIDAELDSVRVALGEWLGFVPDARKNKNFAPLWNKDLTLSAILKGTLGQLNIKNFYANDHGGNIIKVENGQVSHATDVDKLNANLPNLYIQSGNKPLRSWLPPGTLPDTPRLPENMLTTGSFLGGMQNMNTSLKLKSDYANAEIKARLVNIMDSVRSSYSINVPYLHVNPGKLLLDTTYGWINGKLTATGQGYTTTGMVANADAVLYDATYNGYTYHDVNVQATIDKGEFSATGESQDTSITATFAVSGALGDSTINNLKADIDLAKADLYTTNWFSDPLTLIGKLQADFPTITPRQIVGNAFLTQWQIQTADKVIPLDTVSVVARYDSLQYIDLRTPLGMINAWGQFDYRKIGTAFANVIAKPLEPADSGKIITPPPGQLLSWYGSLTWPRSLESLAPGLRVDDPLILHGHFNSDSSLLKIHADAPKIVYDSLRIDSLLITATILDTALQANAALAHLYHPTFPLHHTEIAAHADTGLVNFDMVLRDRAYKTKYKLGGLLNFLPDNVLELSLKPGLILNRQEWVVDENNIVRLKNSMPDSANIRLSNGNQSIHLLTQQDTATTPALQLKIQDFQLSTITALVATDTLLANGLLNADANVRNWDKSPVIDAKLKIDSLVVKSTPLGTLEATVNNPAPNQYKLDATLAGTDNNMNVSGTYDSTINAHIDIGNLNMKALEPFTMGSMSNMYGAISGKFDITGTTASPKILGNMHFNNAGGVVSFLGANLHLPDEDIVIDERGIAFNNVVIADSLNNEMVMNGRINTRDYSRFNFNLNVNADNFMALGPQQNKEQWIWGPAFIDSKIQIRGNLDLPRIDATVKLRDKSNITVILPQEEPGVADREGVVEFVDMSNPVDSALLRRQDSIKYQNPRLKGINFSGVAEITPASTIKIVIDEQNGDFVQAKGTASINATLDPSSKMSLTGRYEIEEGKYEMSLNQLIKRSFDIQKGSVITFNGDAMNADLDITAKYTVNAPAIDLVQDQLGNMDAQKRNTYKQRIPFEVYLMIKGNLKKPDISFRLDMPEKERNDFDGSVYNRIKQINQVPSELNKQVMGLLVLGTFIPDDPMNTLDNSGGGVGQAARNSVSKILSQQLNNFAGNLIKGVDLNFDLQSKEDYSTGSAQEQTNLNIGASKNLFNDRLTVSVGSNIMLTGNQQNASSLIGDISVEYKLSKDGRYRIRVYQRNDSQSVIEGQLVETGVAFMLVMDYDEFREILQRSKSKTEKKKLRADKKKNNAEKK</sequence>
<evidence type="ECO:0000256" key="5">
    <source>
        <dbReference type="SAM" id="MobiDB-lite"/>
    </source>
</evidence>
<evidence type="ECO:0000256" key="2">
    <source>
        <dbReference type="ARBA" id="ARBA00022692"/>
    </source>
</evidence>
<keyword evidence="4 6" id="KW-0472">Membrane</keyword>
<accession>A0A1M7EJ86</accession>